<organism evidence="2 3">
    <name type="scientific">Lineolata rhizophorae</name>
    <dbReference type="NCBI Taxonomy" id="578093"/>
    <lineage>
        <taxon>Eukaryota</taxon>
        <taxon>Fungi</taxon>
        <taxon>Dikarya</taxon>
        <taxon>Ascomycota</taxon>
        <taxon>Pezizomycotina</taxon>
        <taxon>Dothideomycetes</taxon>
        <taxon>Dothideomycetes incertae sedis</taxon>
        <taxon>Lineolatales</taxon>
        <taxon>Lineolataceae</taxon>
        <taxon>Lineolata</taxon>
    </lineage>
</organism>
<protein>
    <submittedName>
        <fullName evidence="2">Uncharacterized protein</fullName>
    </submittedName>
</protein>
<feature type="compositionally biased region" description="Polar residues" evidence="1">
    <location>
        <begin position="92"/>
        <end position="107"/>
    </location>
</feature>
<dbReference type="AlphaFoldDB" id="A0A6A6PEB6"/>
<accession>A0A6A6PEB6</accession>
<gene>
    <name evidence="2" type="ORF">BDY21DRAFT_93972</name>
</gene>
<evidence type="ECO:0000313" key="3">
    <source>
        <dbReference type="Proteomes" id="UP000799766"/>
    </source>
</evidence>
<reference evidence="2" key="1">
    <citation type="journal article" date="2020" name="Stud. Mycol.">
        <title>101 Dothideomycetes genomes: a test case for predicting lifestyles and emergence of pathogens.</title>
        <authorList>
            <person name="Haridas S."/>
            <person name="Albert R."/>
            <person name="Binder M."/>
            <person name="Bloem J."/>
            <person name="Labutti K."/>
            <person name="Salamov A."/>
            <person name="Andreopoulos B."/>
            <person name="Baker S."/>
            <person name="Barry K."/>
            <person name="Bills G."/>
            <person name="Bluhm B."/>
            <person name="Cannon C."/>
            <person name="Castanera R."/>
            <person name="Culley D."/>
            <person name="Daum C."/>
            <person name="Ezra D."/>
            <person name="Gonzalez J."/>
            <person name="Henrissat B."/>
            <person name="Kuo A."/>
            <person name="Liang C."/>
            <person name="Lipzen A."/>
            <person name="Lutzoni F."/>
            <person name="Magnuson J."/>
            <person name="Mondo S."/>
            <person name="Nolan M."/>
            <person name="Ohm R."/>
            <person name="Pangilinan J."/>
            <person name="Park H.-J."/>
            <person name="Ramirez L."/>
            <person name="Alfaro M."/>
            <person name="Sun H."/>
            <person name="Tritt A."/>
            <person name="Yoshinaga Y."/>
            <person name="Zwiers L.-H."/>
            <person name="Turgeon B."/>
            <person name="Goodwin S."/>
            <person name="Spatafora J."/>
            <person name="Crous P."/>
            <person name="Grigoriev I."/>
        </authorList>
    </citation>
    <scope>NUCLEOTIDE SEQUENCE</scope>
    <source>
        <strain evidence="2">ATCC 16933</strain>
    </source>
</reference>
<evidence type="ECO:0000256" key="1">
    <source>
        <dbReference type="SAM" id="MobiDB-lite"/>
    </source>
</evidence>
<name>A0A6A6PEB6_9PEZI</name>
<proteinExistence type="predicted"/>
<dbReference type="EMBL" id="MU001671">
    <property type="protein sequence ID" value="KAF2461743.1"/>
    <property type="molecule type" value="Genomic_DNA"/>
</dbReference>
<feature type="region of interest" description="Disordered" evidence="1">
    <location>
        <begin position="87"/>
        <end position="107"/>
    </location>
</feature>
<evidence type="ECO:0000313" key="2">
    <source>
        <dbReference type="EMBL" id="KAF2461743.1"/>
    </source>
</evidence>
<sequence length="191" mass="21264">MARLSRQNETWLHDAVVGRLTARLKRYSTPGEEGHRTPQGGLRVTPRMRTTVYATHKAEAAVVTKSVARKFCWHVLRTIYLGRTKRKRRSAQIESHAQQSKSLTYSVEQQESRGTNPQLRWCHGAIGRSAAAFPCFETRRGRRRGSGGATKCSTSTSSGFHRNRIIALALAGAWGGSGGDVSRRLRLFVVC</sequence>
<dbReference type="Proteomes" id="UP000799766">
    <property type="component" value="Unassembled WGS sequence"/>
</dbReference>
<keyword evidence="3" id="KW-1185">Reference proteome</keyword>